<dbReference type="InterPro" id="IPR013610">
    <property type="entry name" value="ArdC_N"/>
</dbReference>
<reference evidence="3 4" key="1">
    <citation type="submission" date="2019-08" db="EMBL/GenBank/DDBJ databases">
        <title>In-depth cultivation of the pig gut microbiome towards novel bacterial diversity and tailored functional studies.</title>
        <authorList>
            <person name="Wylensek D."/>
            <person name="Hitch T.C.A."/>
            <person name="Clavel T."/>
        </authorList>
    </citation>
    <scope>NUCLEOTIDE SEQUENCE [LARGE SCALE GENOMIC DNA]</scope>
    <source>
        <strain evidence="3 4">Oil+RF-744-GAM-WT-6</strain>
    </source>
</reference>
<sequence length="293" mass="33102">MDSIRQIAEQVEAGVKGVFESDAYRSYLATMSRFHSYSLNNTILIYQQKPDATYIAGYQAWYRSFGRWVRKGEKSIRIMAPITKVREPESQDGSSGKRVIVGYRAIPVFDISQTDGAPLPSFLQEKIDGEVEDYDSFRAALELVSPVPIRYESLEGRANGYYSLERKEIVIDDTLSQLQTVKTVIHEISHAMLHSGKGLDIDRRTMEVQAESIACAVCMHYHLDPSEYSFGYIAGWSKDQELAELKKSMEVICHTSHKIIHALDQIINPDFQTPRDSSGLHAMQEAERILSGA</sequence>
<dbReference type="Proteomes" id="UP000461880">
    <property type="component" value="Unassembled WGS sequence"/>
</dbReference>
<dbReference type="Pfam" id="PF08401">
    <property type="entry name" value="ArdcN"/>
    <property type="match status" value="1"/>
</dbReference>
<evidence type="ECO:0000259" key="2">
    <source>
        <dbReference type="Pfam" id="PF08401"/>
    </source>
</evidence>
<dbReference type="RefSeq" id="WP_154503184.1">
    <property type="nucleotide sequence ID" value="NZ_VUMN01000005.1"/>
</dbReference>
<proteinExistence type="predicted"/>
<comment type="caution">
    <text evidence="3">The sequence shown here is derived from an EMBL/GenBank/DDBJ whole genome shotgun (WGS) entry which is preliminary data.</text>
</comment>
<dbReference type="GO" id="GO:0003697">
    <property type="term" value="F:single-stranded DNA binding"/>
    <property type="evidence" value="ECO:0007669"/>
    <property type="project" value="InterPro"/>
</dbReference>
<feature type="domain" description="IrrE N-terminal-like" evidence="1">
    <location>
        <begin position="147"/>
        <end position="236"/>
    </location>
</feature>
<dbReference type="InterPro" id="IPR010359">
    <property type="entry name" value="IrrE_HExxH"/>
</dbReference>
<dbReference type="Gene3D" id="1.10.10.2910">
    <property type="match status" value="1"/>
</dbReference>
<evidence type="ECO:0000313" key="3">
    <source>
        <dbReference type="EMBL" id="MSS57926.1"/>
    </source>
</evidence>
<dbReference type="AlphaFoldDB" id="A0A7X2NQV5"/>
<accession>A0A7X2NQV5</accession>
<feature type="domain" description="N-terminal" evidence="2">
    <location>
        <begin position="5"/>
        <end position="109"/>
    </location>
</feature>
<evidence type="ECO:0000313" key="4">
    <source>
        <dbReference type="Proteomes" id="UP000461880"/>
    </source>
</evidence>
<protein>
    <submittedName>
        <fullName evidence="3">ImmA/IrrE family metallo-endopeptidase</fullName>
    </submittedName>
</protein>
<dbReference type="Pfam" id="PF06114">
    <property type="entry name" value="Peptidase_M78"/>
    <property type="match status" value="1"/>
</dbReference>
<name>A0A7X2NQV5_9FIRM</name>
<organism evidence="3 4">
    <name type="scientific">Stecheria intestinalis</name>
    <dbReference type="NCBI Taxonomy" id="2606630"/>
    <lineage>
        <taxon>Bacteria</taxon>
        <taxon>Bacillati</taxon>
        <taxon>Bacillota</taxon>
        <taxon>Erysipelotrichia</taxon>
        <taxon>Erysipelotrichales</taxon>
        <taxon>Erysipelotrichaceae</taxon>
        <taxon>Stecheria</taxon>
    </lineage>
</organism>
<keyword evidence="4" id="KW-1185">Reference proteome</keyword>
<evidence type="ECO:0000259" key="1">
    <source>
        <dbReference type="Pfam" id="PF06114"/>
    </source>
</evidence>
<dbReference type="EMBL" id="VUMN01000005">
    <property type="protein sequence ID" value="MSS57926.1"/>
    <property type="molecule type" value="Genomic_DNA"/>
</dbReference>
<gene>
    <name evidence="3" type="ORF">FYJ51_03290</name>
</gene>